<dbReference type="RefSeq" id="WP_015229822.1">
    <property type="nucleotide sequence ID" value="NC_019780.1"/>
</dbReference>
<keyword evidence="3" id="KW-1185">Reference proteome</keyword>
<dbReference type="InterPro" id="IPR000182">
    <property type="entry name" value="GNAT_dom"/>
</dbReference>
<dbReference type="KEGG" id="dsl:Dacsa_2209"/>
<dbReference type="NCBIfam" id="TIGR03585">
    <property type="entry name" value="PseH"/>
    <property type="match status" value="1"/>
</dbReference>
<accession>K9YVB2</accession>
<dbReference type="HOGENOM" id="CLU_013985_3_2_3"/>
<protein>
    <submittedName>
        <fullName evidence="2">Pseudaminic acid biosynthesis N-acetyl transferase</fullName>
    </submittedName>
</protein>
<dbReference type="EMBL" id="CP003944">
    <property type="protein sequence ID" value="AFZ50829.1"/>
    <property type="molecule type" value="Genomic_DNA"/>
</dbReference>
<organism evidence="2 3">
    <name type="scientific">Dactylococcopsis salina (strain PCC 8305)</name>
    <name type="common">Myxobactron salinum</name>
    <dbReference type="NCBI Taxonomy" id="13035"/>
    <lineage>
        <taxon>Bacteria</taxon>
        <taxon>Bacillati</taxon>
        <taxon>Cyanobacteriota</taxon>
        <taxon>Cyanophyceae</taxon>
        <taxon>Nodosilineales</taxon>
        <taxon>Cymatolegaceae</taxon>
        <taxon>Dactylococcopsis</taxon>
    </lineage>
</organism>
<sequence>MAKCEDYFLRNLQETDLEKVLTWRNSERVRINMYTNHVITWEEHLAWFQKIQKKENVIYLIFEFLSCPIGLICFTDLDRTNNKALGGFYLGEVDTSPRSGIAMEYLGLEYVFEKMDFRKLGCEVLAFNKSVIKFHKKFGFSQEGYFNQHIYRDGQYLDVVFLALLKEDWLNSKERLAKLAFR</sequence>
<feature type="domain" description="N-acetyltransferase" evidence="1">
    <location>
        <begin position="7"/>
        <end position="158"/>
    </location>
</feature>
<evidence type="ECO:0000259" key="1">
    <source>
        <dbReference type="PROSITE" id="PS51186"/>
    </source>
</evidence>
<keyword evidence="2" id="KW-0808">Transferase</keyword>
<dbReference type="GO" id="GO:0016747">
    <property type="term" value="F:acyltransferase activity, transferring groups other than amino-acyl groups"/>
    <property type="evidence" value="ECO:0007669"/>
    <property type="project" value="InterPro"/>
</dbReference>
<dbReference type="PANTHER" id="PTHR43415:SF3">
    <property type="entry name" value="GNAT-FAMILY ACETYLTRANSFERASE"/>
    <property type="match status" value="1"/>
</dbReference>
<name>K9YVB2_DACS8</name>
<dbReference type="Pfam" id="PF13420">
    <property type="entry name" value="Acetyltransf_4"/>
    <property type="match status" value="1"/>
</dbReference>
<dbReference type="SUPFAM" id="SSF55729">
    <property type="entry name" value="Acyl-CoA N-acyltransferases (Nat)"/>
    <property type="match status" value="1"/>
</dbReference>
<dbReference type="Proteomes" id="UP000010482">
    <property type="component" value="Chromosome"/>
</dbReference>
<dbReference type="InterPro" id="IPR016181">
    <property type="entry name" value="Acyl_CoA_acyltransferase"/>
</dbReference>
<proteinExistence type="predicted"/>
<reference evidence="2" key="1">
    <citation type="submission" date="2012-04" db="EMBL/GenBank/DDBJ databases">
        <title>Finished genome of Dactylococcopsis salina PCC 8305.</title>
        <authorList>
            <consortium name="US DOE Joint Genome Institute"/>
            <person name="Gugger M."/>
            <person name="Coursin T."/>
            <person name="Rippka R."/>
            <person name="Tandeau De Marsac N."/>
            <person name="Huntemann M."/>
            <person name="Wei C.-L."/>
            <person name="Han J."/>
            <person name="Detter J.C."/>
            <person name="Han C."/>
            <person name="Tapia R."/>
            <person name="Daligault H."/>
            <person name="Chen A."/>
            <person name="Krypides N."/>
            <person name="Mavromatis K."/>
            <person name="Markowitz V."/>
            <person name="Szeto E."/>
            <person name="Ivanova N."/>
            <person name="Ovchinnikova G."/>
            <person name="Pagani I."/>
            <person name="Pati A."/>
            <person name="Goodwin L."/>
            <person name="Peters L."/>
            <person name="Pitluck S."/>
            <person name="Woyke T."/>
            <person name="Kerfeld C."/>
        </authorList>
    </citation>
    <scope>NUCLEOTIDE SEQUENCE [LARGE SCALE GENOMIC DNA]</scope>
    <source>
        <strain evidence="2">PCC 8305</strain>
    </source>
</reference>
<dbReference type="STRING" id="13035.Dacsa_2209"/>
<evidence type="ECO:0000313" key="3">
    <source>
        <dbReference type="Proteomes" id="UP000010482"/>
    </source>
</evidence>
<evidence type="ECO:0000313" key="2">
    <source>
        <dbReference type="EMBL" id="AFZ50829.1"/>
    </source>
</evidence>
<dbReference type="eggNOG" id="COG1670">
    <property type="taxonomic scope" value="Bacteria"/>
</dbReference>
<dbReference type="PROSITE" id="PS51186">
    <property type="entry name" value="GNAT"/>
    <property type="match status" value="1"/>
</dbReference>
<dbReference type="Gene3D" id="3.40.630.30">
    <property type="match status" value="1"/>
</dbReference>
<dbReference type="PANTHER" id="PTHR43415">
    <property type="entry name" value="SPERMIDINE N(1)-ACETYLTRANSFERASE"/>
    <property type="match status" value="1"/>
</dbReference>
<dbReference type="OrthoDB" id="509947at2"/>
<dbReference type="AlphaFoldDB" id="K9YVB2"/>
<gene>
    <name evidence="2" type="ORF">Dacsa_2209</name>
</gene>
<dbReference type="InterPro" id="IPR020036">
    <property type="entry name" value="PseH"/>
</dbReference>